<gene>
    <name evidence="4" type="ORF">DFJ65_2006</name>
</gene>
<feature type="transmembrane region" description="Helical" evidence="2">
    <location>
        <begin position="129"/>
        <end position="147"/>
    </location>
</feature>
<keyword evidence="2" id="KW-0472">Membrane</keyword>
<feature type="region of interest" description="Disordered" evidence="1">
    <location>
        <begin position="1"/>
        <end position="50"/>
    </location>
</feature>
<dbReference type="EMBL" id="QTUA01000001">
    <property type="protein sequence ID" value="REF30968.1"/>
    <property type="molecule type" value="Genomic_DNA"/>
</dbReference>
<evidence type="ECO:0000256" key="1">
    <source>
        <dbReference type="SAM" id="MobiDB-lite"/>
    </source>
</evidence>
<feature type="transmembrane region" description="Helical" evidence="2">
    <location>
        <begin position="56"/>
        <end position="76"/>
    </location>
</feature>
<dbReference type="Proteomes" id="UP000256253">
    <property type="component" value="Unassembled WGS sequence"/>
</dbReference>
<keyword evidence="2" id="KW-0812">Transmembrane</keyword>
<name>A0A3D9UND5_9MICO</name>
<evidence type="ECO:0000256" key="2">
    <source>
        <dbReference type="SAM" id="Phobius"/>
    </source>
</evidence>
<feature type="transmembrane region" description="Helical" evidence="2">
    <location>
        <begin position="177"/>
        <end position="195"/>
    </location>
</feature>
<organism evidence="4 5">
    <name type="scientific">Calidifontibacter indicus</name>
    <dbReference type="NCBI Taxonomy" id="419650"/>
    <lineage>
        <taxon>Bacteria</taxon>
        <taxon>Bacillati</taxon>
        <taxon>Actinomycetota</taxon>
        <taxon>Actinomycetes</taxon>
        <taxon>Micrococcales</taxon>
        <taxon>Dermacoccaceae</taxon>
        <taxon>Calidifontibacter</taxon>
    </lineage>
</organism>
<dbReference type="InterPro" id="IPR012429">
    <property type="entry name" value="HGSNAT_cat"/>
</dbReference>
<evidence type="ECO:0000313" key="5">
    <source>
        <dbReference type="Proteomes" id="UP000256253"/>
    </source>
</evidence>
<reference evidence="4 5" key="1">
    <citation type="submission" date="2018-08" db="EMBL/GenBank/DDBJ databases">
        <title>Sequencing the genomes of 1000 actinobacteria strains.</title>
        <authorList>
            <person name="Klenk H.-P."/>
        </authorList>
    </citation>
    <scope>NUCLEOTIDE SEQUENCE [LARGE SCALE GENOMIC DNA]</scope>
    <source>
        <strain evidence="4 5">DSM 22967</strain>
    </source>
</reference>
<comment type="caution">
    <text evidence="4">The sequence shown here is derived from an EMBL/GenBank/DDBJ whole genome shotgun (WGS) entry which is preliminary data.</text>
</comment>
<dbReference type="Pfam" id="PF07786">
    <property type="entry name" value="HGSNAT_cat"/>
    <property type="match status" value="1"/>
</dbReference>
<dbReference type="AlphaFoldDB" id="A0A3D9UND5"/>
<evidence type="ECO:0000313" key="4">
    <source>
        <dbReference type="EMBL" id="REF30968.1"/>
    </source>
</evidence>
<protein>
    <submittedName>
        <fullName evidence="4">Putative membrane protein</fullName>
    </submittedName>
</protein>
<proteinExistence type="predicted"/>
<keyword evidence="2" id="KW-1133">Transmembrane helix</keyword>
<sequence>MVGPQDRNAEVRADVAPPVTATLPTDLPTGLPSDLPADASPAKVPSTGGAAKPGRWVAVDLLRGVAIVAVVLYHLVWDLGHFGVIEHWAHTPTGRWVGHIIAGTFLFLTGFSLVLAHRRRVDPLGFCRRLGKLLLCAYAITAVSLVVAPDLVVTFGILHDIALTSVLLLPFLRGSRALGVGVAILAAVAPMVVSIDSTSRWVTWTGLTPQLSPSLDVQPLLPGFAVSLAGLLLARTLLQAPRVGTAVRDWRPRGAAARPTAVLTTWGRHTLAIYLVHQPVIFGALILARWGGLID</sequence>
<feature type="transmembrane region" description="Helical" evidence="2">
    <location>
        <begin position="96"/>
        <end position="117"/>
    </location>
</feature>
<evidence type="ECO:0000259" key="3">
    <source>
        <dbReference type="Pfam" id="PF07786"/>
    </source>
</evidence>
<accession>A0A3D9UND5</accession>
<feature type="domain" description="Heparan-alpha-glucosaminide N-acetyltransferase catalytic" evidence="3">
    <location>
        <begin position="55"/>
        <end position="279"/>
    </location>
</feature>
<keyword evidence="5" id="KW-1185">Reference proteome</keyword>